<evidence type="ECO:0000256" key="1">
    <source>
        <dbReference type="SAM" id="MobiDB-lite"/>
    </source>
</evidence>
<dbReference type="Proteomes" id="UP000193560">
    <property type="component" value="Unassembled WGS sequence"/>
</dbReference>
<feature type="compositionally biased region" description="Polar residues" evidence="1">
    <location>
        <begin position="56"/>
        <end position="67"/>
    </location>
</feature>
<feature type="compositionally biased region" description="Low complexity" evidence="1">
    <location>
        <begin position="120"/>
        <end position="134"/>
    </location>
</feature>
<evidence type="ECO:0000313" key="3">
    <source>
        <dbReference type="Proteomes" id="UP000193560"/>
    </source>
</evidence>
<protein>
    <submittedName>
        <fullName evidence="2">Uncharacterized protein</fullName>
    </submittedName>
</protein>
<reference evidence="2 3" key="1">
    <citation type="submission" date="2016-07" db="EMBL/GenBank/DDBJ databases">
        <title>Pervasive Adenine N6-methylation of Active Genes in Fungi.</title>
        <authorList>
            <consortium name="DOE Joint Genome Institute"/>
            <person name="Mondo S.J."/>
            <person name="Dannebaum R.O."/>
            <person name="Kuo R.C."/>
            <person name="Labutti K."/>
            <person name="Haridas S."/>
            <person name="Kuo A."/>
            <person name="Salamov A."/>
            <person name="Ahrendt S.R."/>
            <person name="Lipzen A."/>
            <person name="Sullivan W."/>
            <person name="Andreopoulos W.B."/>
            <person name="Clum A."/>
            <person name="Lindquist E."/>
            <person name="Daum C."/>
            <person name="Ramamoorthy G.K."/>
            <person name="Gryganskyi A."/>
            <person name="Culley D."/>
            <person name="Magnuson J.K."/>
            <person name="James T.Y."/>
            <person name="O'Malley M.A."/>
            <person name="Stajich J.E."/>
            <person name="Spatafora J.W."/>
            <person name="Visel A."/>
            <person name="Grigoriev I.V."/>
        </authorList>
    </citation>
    <scope>NUCLEOTIDE SEQUENCE [LARGE SCALE GENOMIC DNA]</scope>
    <source>
        <strain evidence="2 3">NRRL 1336</strain>
    </source>
</reference>
<feature type="region of interest" description="Disordered" evidence="1">
    <location>
        <begin position="1"/>
        <end position="166"/>
    </location>
</feature>
<feature type="compositionally biased region" description="Basic residues" evidence="1">
    <location>
        <begin position="91"/>
        <end position="101"/>
    </location>
</feature>
<comment type="caution">
    <text evidence="2">The sequence shown here is derived from an EMBL/GenBank/DDBJ whole genome shotgun (WGS) entry which is preliminary data.</text>
</comment>
<sequence length="198" mass="22297">MALSKKRTRALRGDEILSAKKQDKRPAIQVDSGDDTEDPDDKFWIPPVNTHMKKATQMSHTDQNAQPSSSNNSSTDRQQSRHRMSENERRQTRKNKLHRMGIWRNGVLPPVMMNVAAHGSDSNSNSNSNSNNDSENNDEDHAFSDNILSDNDDGYDSPSSPLPPIRIVSPVRKINLSKMALLNRVIELSSDEENENYA</sequence>
<dbReference type="AlphaFoldDB" id="A0A1X2IFC1"/>
<evidence type="ECO:0000313" key="2">
    <source>
        <dbReference type="EMBL" id="ORZ15298.1"/>
    </source>
</evidence>
<feature type="compositionally biased region" description="Basic and acidic residues" evidence="1">
    <location>
        <begin position="11"/>
        <end position="26"/>
    </location>
</feature>
<proteinExistence type="predicted"/>
<keyword evidence="3" id="KW-1185">Reference proteome</keyword>
<organism evidence="2 3">
    <name type="scientific">Absidia repens</name>
    <dbReference type="NCBI Taxonomy" id="90262"/>
    <lineage>
        <taxon>Eukaryota</taxon>
        <taxon>Fungi</taxon>
        <taxon>Fungi incertae sedis</taxon>
        <taxon>Mucoromycota</taxon>
        <taxon>Mucoromycotina</taxon>
        <taxon>Mucoromycetes</taxon>
        <taxon>Mucorales</taxon>
        <taxon>Cunninghamellaceae</taxon>
        <taxon>Absidia</taxon>
    </lineage>
</organism>
<dbReference type="EMBL" id="MCGE01000013">
    <property type="protein sequence ID" value="ORZ15298.1"/>
    <property type="molecule type" value="Genomic_DNA"/>
</dbReference>
<feature type="compositionally biased region" description="Basic residues" evidence="1">
    <location>
        <begin position="1"/>
        <end position="10"/>
    </location>
</feature>
<gene>
    <name evidence="2" type="ORF">BCR42DRAFT_416819</name>
</gene>
<name>A0A1X2IFC1_9FUNG</name>
<accession>A0A1X2IFC1</accession>